<protein>
    <recommendedName>
        <fullName evidence="1">RNase H type-1 domain-containing protein</fullName>
    </recommendedName>
</protein>
<dbReference type="Proteomes" id="UP001152523">
    <property type="component" value="Unassembled WGS sequence"/>
</dbReference>
<dbReference type="Pfam" id="PF13456">
    <property type="entry name" value="RVT_3"/>
    <property type="match status" value="1"/>
</dbReference>
<comment type="caution">
    <text evidence="2">The sequence shown here is derived from an EMBL/GenBank/DDBJ whole genome shotgun (WGS) entry which is preliminary data.</text>
</comment>
<dbReference type="AlphaFoldDB" id="A0AAV0FW80"/>
<dbReference type="Gene3D" id="3.30.420.10">
    <property type="entry name" value="Ribonuclease H-like superfamily/Ribonuclease H"/>
    <property type="match status" value="1"/>
</dbReference>
<dbReference type="InterPro" id="IPR002156">
    <property type="entry name" value="RNaseH_domain"/>
</dbReference>
<dbReference type="GO" id="GO:0003676">
    <property type="term" value="F:nucleic acid binding"/>
    <property type="evidence" value="ECO:0007669"/>
    <property type="project" value="InterPro"/>
</dbReference>
<evidence type="ECO:0000259" key="1">
    <source>
        <dbReference type="Pfam" id="PF13456"/>
    </source>
</evidence>
<feature type="domain" description="RNase H type-1" evidence="1">
    <location>
        <begin position="2"/>
        <end position="102"/>
    </location>
</feature>
<dbReference type="CDD" id="cd06222">
    <property type="entry name" value="RNase_H_like"/>
    <property type="match status" value="1"/>
</dbReference>
<dbReference type="PANTHER" id="PTHR47074:SF11">
    <property type="entry name" value="REVERSE TRANSCRIPTASE-LIKE PROTEIN"/>
    <property type="match status" value="1"/>
</dbReference>
<dbReference type="InterPro" id="IPR052929">
    <property type="entry name" value="RNase_H-like_EbsB-rel"/>
</dbReference>
<dbReference type="InterPro" id="IPR036397">
    <property type="entry name" value="RNaseH_sf"/>
</dbReference>
<accession>A0AAV0FW80</accession>
<dbReference type="InterPro" id="IPR012337">
    <property type="entry name" value="RNaseH-like_sf"/>
</dbReference>
<dbReference type="GO" id="GO:0004523">
    <property type="term" value="F:RNA-DNA hybrid ribonuclease activity"/>
    <property type="evidence" value="ECO:0007669"/>
    <property type="project" value="InterPro"/>
</dbReference>
<dbReference type="PANTHER" id="PTHR47074">
    <property type="entry name" value="BNAC02G40300D PROTEIN"/>
    <property type="match status" value="1"/>
</dbReference>
<gene>
    <name evidence="2" type="ORF">CEPIT_LOCUS37809</name>
</gene>
<organism evidence="2 3">
    <name type="scientific">Cuscuta epithymum</name>
    <dbReference type="NCBI Taxonomy" id="186058"/>
    <lineage>
        <taxon>Eukaryota</taxon>
        <taxon>Viridiplantae</taxon>
        <taxon>Streptophyta</taxon>
        <taxon>Embryophyta</taxon>
        <taxon>Tracheophyta</taxon>
        <taxon>Spermatophyta</taxon>
        <taxon>Magnoliopsida</taxon>
        <taxon>eudicotyledons</taxon>
        <taxon>Gunneridae</taxon>
        <taxon>Pentapetalae</taxon>
        <taxon>asterids</taxon>
        <taxon>lamiids</taxon>
        <taxon>Solanales</taxon>
        <taxon>Convolvulaceae</taxon>
        <taxon>Cuscuteae</taxon>
        <taxon>Cuscuta</taxon>
        <taxon>Cuscuta subgen. Cuscuta</taxon>
    </lineage>
</organism>
<proteinExistence type="predicted"/>
<dbReference type="InterPro" id="IPR044730">
    <property type="entry name" value="RNase_H-like_dom_plant"/>
</dbReference>
<reference evidence="2" key="1">
    <citation type="submission" date="2022-07" db="EMBL/GenBank/DDBJ databases">
        <authorList>
            <person name="Macas J."/>
            <person name="Novak P."/>
            <person name="Neumann P."/>
        </authorList>
    </citation>
    <scope>NUCLEOTIDE SEQUENCE</scope>
</reference>
<sequence length="103" mass="11364">MGWCLRNSEGQFIASVLRPWSGRMSVLGAEFVGIREALSWLKGFGDIPVELESDAARAISEILNGSSCSLVGLLRDDIRDLANFFSNISFSHIRRSANRPAHL</sequence>
<dbReference type="SUPFAM" id="SSF53098">
    <property type="entry name" value="Ribonuclease H-like"/>
    <property type="match status" value="1"/>
</dbReference>
<dbReference type="EMBL" id="CAMAPF010001018">
    <property type="protein sequence ID" value="CAH9139730.1"/>
    <property type="molecule type" value="Genomic_DNA"/>
</dbReference>
<name>A0AAV0FW80_9ASTE</name>
<evidence type="ECO:0000313" key="2">
    <source>
        <dbReference type="EMBL" id="CAH9139730.1"/>
    </source>
</evidence>
<keyword evidence="3" id="KW-1185">Reference proteome</keyword>
<evidence type="ECO:0000313" key="3">
    <source>
        <dbReference type="Proteomes" id="UP001152523"/>
    </source>
</evidence>